<dbReference type="PROSITE" id="PS50835">
    <property type="entry name" value="IG_LIKE"/>
    <property type="match status" value="1"/>
</dbReference>
<dbReference type="EMBL" id="JAAWVO010054108">
    <property type="protein sequence ID" value="MBN3321179.1"/>
    <property type="molecule type" value="Genomic_DNA"/>
</dbReference>
<dbReference type="FunFam" id="2.60.40.10:FF:001897">
    <property type="entry name" value="Uncharacterized protein"/>
    <property type="match status" value="1"/>
</dbReference>
<dbReference type="Proteomes" id="UP000736164">
    <property type="component" value="Unassembled WGS sequence"/>
</dbReference>
<dbReference type="Gene3D" id="2.60.40.10">
    <property type="entry name" value="Immunoglobulins"/>
    <property type="match status" value="1"/>
</dbReference>
<dbReference type="InterPro" id="IPR003599">
    <property type="entry name" value="Ig_sub"/>
</dbReference>
<protein>
    <submittedName>
        <fullName evidence="3">KV15 protein</fullName>
    </submittedName>
</protein>
<gene>
    <name evidence="3" type="primary">Kv15_2</name>
    <name evidence="3" type="ORF">GTO95_0003007</name>
</gene>
<accession>A0A8J7NWY1</accession>
<dbReference type="Pfam" id="PF07686">
    <property type="entry name" value="V-set"/>
    <property type="match status" value="1"/>
</dbReference>
<evidence type="ECO:0000256" key="1">
    <source>
        <dbReference type="SAM" id="SignalP"/>
    </source>
</evidence>
<sequence>QVIKLLHVLCFVLFSESSEQVTVTQTPAVTSLLPGQTITVSCKTSPEVHSNNHLAWFQQKAGEAPKLLISYAIICHTGIPECFGGSGSGTDFTLTIIGVQAEDAADYYCQSSHYINSKVLLTQCYTAIQKTSSAGLHSDGTTAAGTYCRCTYKFYFAFMRDLFYYCKRSFNTVTIFKEI</sequence>
<feature type="chain" id="PRO_5035250103" evidence="1">
    <location>
        <begin position="18"/>
        <end position="179"/>
    </location>
</feature>
<dbReference type="PANTHER" id="PTHR23267">
    <property type="entry name" value="IMMUNOGLOBULIN LIGHT CHAIN"/>
    <property type="match status" value="1"/>
</dbReference>
<dbReference type="SUPFAM" id="SSF48726">
    <property type="entry name" value="Immunoglobulin"/>
    <property type="match status" value="1"/>
</dbReference>
<name>A0A8J7NWY1_ATRSP</name>
<dbReference type="SMART" id="SM00406">
    <property type="entry name" value="IGv"/>
    <property type="match status" value="1"/>
</dbReference>
<keyword evidence="4" id="KW-1185">Reference proteome</keyword>
<dbReference type="InterPro" id="IPR050150">
    <property type="entry name" value="IgV_Light_Chain"/>
</dbReference>
<evidence type="ECO:0000259" key="2">
    <source>
        <dbReference type="PROSITE" id="PS50835"/>
    </source>
</evidence>
<feature type="domain" description="Ig-like" evidence="2">
    <location>
        <begin position="19"/>
        <end position="122"/>
    </location>
</feature>
<feature type="non-terminal residue" evidence="3">
    <location>
        <position position="179"/>
    </location>
</feature>
<dbReference type="InterPro" id="IPR013783">
    <property type="entry name" value="Ig-like_fold"/>
</dbReference>
<dbReference type="AlphaFoldDB" id="A0A8J7NWY1"/>
<feature type="non-terminal residue" evidence="3">
    <location>
        <position position="1"/>
    </location>
</feature>
<feature type="signal peptide" evidence="1">
    <location>
        <begin position="1"/>
        <end position="17"/>
    </location>
</feature>
<dbReference type="InterPro" id="IPR013106">
    <property type="entry name" value="Ig_V-set"/>
</dbReference>
<evidence type="ECO:0000313" key="3">
    <source>
        <dbReference type="EMBL" id="MBN3321179.1"/>
    </source>
</evidence>
<proteinExistence type="predicted"/>
<dbReference type="InterPro" id="IPR036179">
    <property type="entry name" value="Ig-like_dom_sf"/>
</dbReference>
<evidence type="ECO:0000313" key="4">
    <source>
        <dbReference type="Proteomes" id="UP000736164"/>
    </source>
</evidence>
<keyword evidence="1" id="KW-0732">Signal</keyword>
<organism evidence="3 4">
    <name type="scientific">Atractosteus spatula</name>
    <name type="common">Alligator gar</name>
    <name type="synonym">Lepisosteus spatula</name>
    <dbReference type="NCBI Taxonomy" id="7917"/>
    <lineage>
        <taxon>Eukaryota</taxon>
        <taxon>Metazoa</taxon>
        <taxon>Chordata</taxon>
        <taxon>Craniata</taxon>
        <taxon>Vertebrata</taxon>
        <taxon>Euteleostomi</taxon>
        <taxon>Actinopterygii</taxon>
        <taxon>Neopterygii</taxon>
        <taxon>Holostei</taxon>
        <taxon>Semionotiformes</taxon>
        <taxon>Lepisosteidae</taxon>
        <taxon>Atractosteus</taxon>
    </lineage>
</organism>
<reference evidence="3" key="1">
    <citation type="journal article" date="2021" name="Cell">
        <title>Tracing the genetic footprints of vertebrate landing in non-teleost ray-finned fishes.</title>
        <authorList>
            <person name="Bi X."/>
            <person name="Wang K."/>
            <person name="Yang L."/>
            <person name="Pan H."/>
            <person name="Jiang H."/>
            <person name="Wei Q."/>
            <person name="Fang M."/>
            <person name="Yu H."/>
            <person name="Zhu C."/>
            <person name="Cai Y."/>
            <person name="He Y."/>
            <person name="Gan X."/>
            <person name="Zeng H."/>
            <person name="Yu D."/>
            <person name="Zhu Y."/>
            <person name="Jiang H."/>
            <person name="Qiu Q."/>
            <person name="Yang H."/>
            <person name="Zhang Y.E."/>
            <person name="Wang W."/>
            <person name="Zhu M."/>
            <person name="He S."/>
            <person name="Zhang G."/>
        </authorList>
    </citation>
    <scope>NUCLEOTIDE SEQUENCE</scope>
    <source>
        <strain evidence="3">Allg_001</strain>
    </source>
</reference>
<comment type="caution">
    <text evidence="3">The sequence shown here is derived from an EMBL/GenBank/DDBJ whole genome shotgun (WGS) entry which is preliminary data.</text>
</comment>
<dbReference type="InterPro" id="IPR007110">
    <property type="entry name" value="Ig-like_dom"/>
</dbReference>
<dbReference type="SMART" id="SM00409">
    <property type="entry name" value="IG"/>
    <property type="match status" value="1"/>
</dbReference>